<evidence type="ECO:0000313" key="2">
    <source>
        <dbReference type="EMBL" id="KAK2166908.1"/>
    </source>
</evidence>
<feature type="transmembrane region" description="Helical" evidence="1">
    <location>
        <begin position="20"/>
        <end position="43"/>
    </location>
</feature>
<evidence type="ECO:0000313" key="5">
    <source>
        <dbReference type="Proteomes" id="UP001209878"/>
    </source>
</evidence>
<dbReference type="AlphaFoldDB" id="A0AAD9P7Q3"/>
<name>A0AAD9P7Q3_RIDPI</name>
<gene>
    <name evidence="2" type="ORF">NP493_1300g00009</name>
    <name evidence="3" type="ORF">NP493_135g04038</name>
    <name evidence="4" type="ORF">NP493_99g03031</name>
</gene>
<proteinExistence type="predicted"/>
<keyword evidence="5" id="KW-1185">Reference proteome</keyword>
<protein>
    <submittedName>
        <fullName evidence="4">Uncharacterized protein</fullName>
    </submittedName>
</protein>
<keyword evidence="1" id="KW-0472">Membrane</keyword>
<dbReference type="EMBL" id="JAODUO010001298">
    <property type="protein sequence ID" value="KAK2166908.1"/>
    <property type="molecule type" value="Genomic_DNA"/>
</dbReference>
<sequence>MYDNLSIPLLFDMHDYNRSVYLIYLMYQCIGWIINVFLLLPWCDRKRWPARVS</sequence>
<organism evidence="4 5">
    <name type="scientific">Ridgeia piscesae</name>
    <name type="common">Tubeworm</name>
    <dbReference type="NCBI Taxonomy" id="27915"/>
    <lineage>
        <taxon>Eukaryota</taxon>
        <taxon>Metazoa</taxon>
        <taxon>Spiralia</taxon>
        <taxon>Lophotrochozoa</taxon>
        <taxon>Annelida</taxon>
        <taxon>Polychaeta</taxon>
        <taxon>Sedentaria</taxon>
        <taxon>Canalipalpata</taxon>
        <taxon>Sabellida</taxon>
        <taxon>Siboglinidae</taxon>
        <taxon>Ridgeia</taxon>
    </lineage>
</organism>
<keyword evidence="1" id="KW-0812">Transmembrane</keyword>
<dbReference type="EMBL" id="JAODUO010000135">
    <property type="protein sequence ID" value="KAK2188351.1"/>
    <property type="molecule type" value="Genomic_DNA"/>
</dbReference>
<reference evidence="4" key="1">
    <citation type="journal article" date="2023" name="Mol. Biol. Evol.">
        <title>Third-Generation Sequencing Reveals the Adaptive Role of the Epigenome in Three Deep-Sea Polychaetes.</title>
        <authorList>
            <person name="Perez M."/>
            <person name="Aroh O."/>
            <person name="Sun Y."/>
            <person name="Lan Y."/>
            <person name="Juniper S.K."/>
            <person name="Young C.R."/>
            <person name="Angers B."/>
            <person name="Qian P.Y."/>
        </authorList>
    </citation>
    <scope>NUCLEOTIDE SEQUENCE</scope>
    <source>
        <strain evidence="4">R07B-5</strain>
    </source>
</reference>
<evidence type="ECO:0000256" key="1">
    <source>
        <dbReference type="SAM" id="Phobius"/>
    </source>
</evidence>
<dbReference type="Proteomes" id="UP001209878">
    <property type="component" value="Unassembled WGS sequence"/>
</dbReference>
<keyword evidence="1" id="KW-1133">Transmembrane helix</keyword>
<evidence type="ECO:0000313" key="4">
    <source>
        <dbReference type="EMBL" id="KAK2189703.1"/>
    </source>
</evidence>
<evidence type="ECO:0000313" key="3">
    <source>
        <dbReference type="EMBL" id="KAK2188351.1"/>
    </source>
</evidence>
<dbReference type="EMBL" id="JAODUO010000099">
    <property type="protein sequence ID" value="KAK2189703.1"/>
    <property type="molecule type" value="Genomic_DNA"/>
</dbReference>
<comment type="caution">
    <text evidence="4">The sequence shown here is derived from an EMBL/GenBank/DDBJ whole genome shotgun (WGS) entry which is preliminary data.</text>
</comment>
<accession>A0AAD9P7Q3</accession>